<dbReference type="GO" id="GO:0000932">
    <property type="term" value="C:P-body"/>
    <property type="evidence" value="ECO:0007669"/>
    <property type="project" value="TreeGrafter"/>
</dbReference>
<evidence type="ECO:0000313" key="4">
    <source>
        <dbReference type="Proteomes" id="UP000002009"/>
    </source>
</evidence>
<dbReference type="GO" id="GO:0046872">
    <property type="term" value="F:metal ion binding"/>
    <property type="evidence" value="ECO:0007669"/>
    <property type="project" value="InterPro"/>
</dbReference>
<dbReference type="PANTHER" id="PTHR47551">
    <property type="entry name" value="TUBULIN--TYROSINE LIGASE PBY1-RELATED"/>
    <property type="match status" value="1"/>
</dbReference>
<protein>
    <recommendedName>
        <fullName evidence="2">ATP-grasp domain-containing protein</fullName>
    </recommendedName>
</protein>
<dbReference type="eggNOG" id="KOG2157">
    <property type="taxonomic scope" value="Eukaryota"/>
</dbReference>
<reference evidence="3 4" key="1">
    <citation type="journal article" date="2009" name="Science">
        <title>Green evolution and dynamic adaptations revealed by genomes of the marine picoeukaryotes Micromonas.</title>
        <authorList>
            <person name="Worden A.Z."/>
            <person name="Lee J.H."/>
            <person name="Mock T."/>
            <person name="Rouze P."/>
            <person name="Simmons M.P."/>
            <person name="Aerts A.L."/>
            <person name="Allen A.E."/>
            <person name="Cuvelier M.L."/>
            <person name="Derelle E."/>
            <person name="Everett M.V."/>
            <person name="Foulon E."/>
            <person name="Grimwood J."/>
            <person name="Gundlach H."/>
            <person name="Henrissat B."/>
            <person name="Napoli C."/>
            <person name="McDonald S.M."/>
            <person name="Parker M.S."/>
            <person name="Rombauts S."/>
            <person name="Salamov A."/>
            <person name="Von Dassow P."/>
            <person name="Badger J.H."/>
            <person name="Coutinho P.M."/>
            <person name="Demir E."/>
            <person name="Dubchak I."/>
            <person name="Gentemann C."/>
            <person name="Eikrem W."/>
            <person name="Gready J.E."/>
            <person name="John U."/>
            <person name="Lanier W."/>
            <person name="Lindquist E.A."/>
            <person name="Lucas S."/>
            <person name="Mayer K.F."/>
            <person name="Moreau H."/>
            <person name="Not F."/>
            <person name="Otillar R."/>
            <person name="Panaud O."/>
            <person name="Pangilinan J."/>
            <person name="Paulsen I."/>
            <person name="Piegu B."/>
            <person name="Poliakov A."/>
            <person name="Robbens S."/>
            <person name="Schmutz J."/>
            <person name="Toulza E."/>
            <person name="Wyss T."/>
            <person name="Zelensky A."/>
            <person name="Zhou K."/>
            <person name="Armbrust E.V."/>
            <person name="Bhattacharya D."/>
            <person name="Goodenough U.W."/>
            <person name="Van de Peer Y."/>
            <person name="Grigoriev I.V."/>
        </authorList>
    </citation>
    <scope>NUCLEOTIDE SEQUENCE [LARGE SCALE GENOMIC DNA]</scope>
    <source>
        <strain evidence="4">RCC299 / NOUM17</strain>
    </source>
</reference>
<dbReference type="AlphaFoldDB" id="C1ED65"/>
<dbReference type="PROSITE" id="PS51221">
    <property type="entry name" value="TTL"/>
    <property type="match status" value="1"/>
</dbReference>
<dbReference type="SUPFAM" id="SSF56059">
    <property type="entry name" value="Glutathione synthetase ATP-binding domain-like"/>
    <property type="match status" value="1"/>
</dbReference>
<dbReference type="PANTHER" id="PTHR47551:SF1">
    <property type="entry name" value="TUBULIN--TYROSINE LIGASE PBY1-RELATED"/>
    <property type="match status" value="1"/>
</dbReference>
<accession>C1ED65</accession>
<dbReference type="Proteomes" id="UP000002009">
    <property type="component" value="Chromosome 9"/>
</dbReference>
<keyword evidence="1" id="KW-0067">ATP-binding</keyword>
<dbReference type="KEGG" id="mis:MICPUN_102087"/>
<name>C1ED65_MICCC</name>
<evidence type="ECO:0000313" key="3">
    <source>
        <dbReference type="EMBL" id="ACO65385.1"/>
    </source>
</evidence>
<keyword evidence="4" id="KW-1185">Reference proteome</keyword>
<dbReference type="InParanoid" id="C1ED65"/>
<evidence type="ECO:0000256" key="1">
    <source>
        <dbReference type="PROSITE-ProRule" id="PRU00409"/>
    </source>
</evidence>
<gene>
    <name evidence="3" type="ORF">MICPUN_102087</name>
</gene>
<keyword evidence="1" id="KW-0547">Nucleotide-binding</keyword>
<evidence type="ECO:0000259" key="2">
    <source>
        <dbReference type="PROSITE" id="PS50975"/>
    </source>
</evidence>
<dbReference type="OMA" id="QWDEYEN"/>
<dbReference type="Pfam" id="PF03133">
    <property type="entry name" value="TTL"/>
    <property type="match status" value="1"/>
</dbReference>
<proteinExistence type="predicted"/>
<dbReference type="InterPro" id="IPR027746">
    <property type="entry name" value="TTL"/>
</dbReference>
<dbReference type="Gene3D" id="3.30.470.20">
    <property type="entry name" value="ATP-grasp fold, B domain"/>
    <property type="match status" value="1"/>
</dbReference>
<dbReference type="OrthoDB" id="202825at2759"/>
<dbReference type="InterPro" id="IPR011761">
    <property type="entry name" value="ATP-grasp"/>
</dbReference>
<organism evidence="3 4">
    <name type="scientific">Micromonas commoda (strain RCC299 / NOUM17 / CCMP2709)</name>
    <name type="common">Picoplanktonic green alga</name>
    <dbReference type="NCBI Taxonomy" id="296587"/>
    <lineage>
        <taxon>Eukaryota</taxon>
        <taxon>Viridiplantae</taxon>
        <taxon>Chlorophyta</taxon>
        <taxon>Mamiellophyceae</taxon>
        <taxon>Mamiellales</taxon>
        <taxon>Mamiellaceae</taxon>
        <taxon>Micromonas</taxon>
    </lineage>
</organism>
<dbReference type="EMBL" id="CP001329">
    <property type="protein sequence ID" value="ACO65385.1"/>
    <property type="molecule type" value="Genomic_DNA"/>
</dbReference>
<feature type="domain" description="ATP-grasp" evidence="2">
    <location>
        <begin position="91"/>
        <end position="361"/>
    </location>
</feature>
<dbReference type="GeneID" id="8246306"/>
<dbReference type="RefSeq" id="XP_002504127.1">
    <property type="nucleotide sequence ID" value="XM_002504081.1"/>
</dbReference>
<dbReference type="InterPro" id="IPR004344">
    <property type="entry name" value="TTL/TTLL_fam"/>
</dbReference>
<dbReference type="STRING" id="296587.C1ED65"/>
<dbReference type="PROSITE" id="PS50975">
    <property type="entry name" value="ATP_GRASP"/>
    <property type="match status" value="1"/>
</dbReference>
<sequence>MRETAGVKRIALAPSTNYERQLLEDAFDRFGWERVNSPREATLQWGKARDIDWRAVLDGELVANSYYLKTALTRKADLAKLLAKHAKIVGPNSPATSAVPETHVIDLDDSDDSDNESSSLPAWFATTGGAWVLKRSESNRGEDIFFVRSESPEDRLEAERLLAADRGGESPWVLQRYIKRPMLVDGDFKFHLRVMVLAIDDLRVFVHDAAVALCAAERFGEEDGVDLSNKFAHATNHCVQKKHGGDGKTTESNSFTIDELCERVRLPKDSPTAAALSECIRNQIDAVVKDLFFAARSRASPAVGFFPMAGSFELFGLDFIVDEDGKVWLLEVNSDPSLAVFGERLKPLCSDLIVDVVRVVSGDTNKVDGGFRLVLELPPRFPDATEARRRVSKLVSIVGSFTAGTYDEHEGGKKVASIAIGAPGAKGAAKALAAREDWEVTTNPNAPLCSLQWAPHRTVRMRQLRSKRLREELAGGA</sequence>
<dbReference type="GO" id="GO:0005524">
    <property type="term" value="F:ATP binding"/>
    <property type="evidence" value="ECO:0007669"/>
    <property type="project" value="UniProtKB-UniRule"/>
</dbReference>